<reference evidence="2 3" key="1">
    <citation type="journal article" date="2020" name="bioRxiv">
        <title>Sequence and annotation of 42 cannabis genomes reveals extensive copy number variation in cannabinoid synthesis and pathogen resistance genes.</title>
        <authorList>
            <person name="Mckernan K.J."/>
            <person name="Helbert Y."/>
            <person name="Kane L.T."/>
            <person name="Ebling H."/>
            <person name="Zhang L."/>
            <person name="Liu B."/>
            <person name="Eaton Z."/>
            <person name="Mclaughlin S."/>
            <person name="Kingan S."/>
            <person name="Baybayan P."/>
            <person name="Concepcion G."/>
            <person name="Jordan M."/>
            <person name="Riva A."/>
            <person name="Barbazuk W."/>
            <person name="Harkins T."/>
        </authorList>
    </citation>
    <scope>NUCLEOTIDE SEQUENCE [LARGE SCALE GENOMIC DNA]</scope>
    <source>
        <strain evidence="3">cv. Jamaican Lion 4</strain>
        <tissue evidence="2">Leaf</tissue>
    </source>
</reference>
<dbReference type="EMBL" id="JAATIP010000049">
    <property type="protein sequence ID" value="KAF4384166.1"/>
    <property type="molecule type" value="Genomic_DNA"/>
</dbReference>
<evidence type="ECO:0000313" key="2">
    <source>
        <dbReference type="EMBL" id="KAF4384166.1"/>
    </source>
</evidence>
<dbReference type="Pfam" id="PF00498">
    <property type="entry name" value="FHA"/>
    <property type="match status" value="1"/>
</dbReference>
<dbReference type="InterPro" id="IPR008984">
    <property type="entry name" value="SMAD_FHA_dom_sf"/>
</dbReference>
<dbReference type="AlphaFoldDB" id="A0A7J6GML0"/>
<evidence type="ECO:0000313" key="3">
    <source>
        <dbReference type="Proteomes" id="UP000525078"/>
    </source>
</evidence>
<comment type="caution">
    <text evidence="2">The sequence shown here is derived from an EMBL/GenBank/DDBJ whole genome shotgun (WGS) entry which is preliminary data.</text>
</comment>
<protein>
    <recommendedName>
        <fullName evidence="1">FHA domain-containing protein</fullName>
    </recommendedName>
</protein>
<evidence type="ECO:0000259" key="1">
    <source>
        <dbReference type="PROSITE" id="PS50006"/>
    </source>
</evidence>
<name>A0A7J6GML0_CANSA</name>
<dbReference type="Proteomes" id="UP000525078">
    <property type="component" value="Unassembled WGS sequence"/>
</dbReference>
<sequence>MALKLEIIQGPRAGETLDFRPGCTVRIGRLVRGNNLTIKDSTISTKHLSIQSQSGKWLLHHLSTSNRSCLNDEIIETDVPVELSDGDCIRIGDSTSISVKIGVDDGCFLRRRTRRGGVEEKKEEGCGLGVEKAEARRGRKPKVLKSVVEEEKEQLPQVRTRRTRRWEKIQENSEVEGGQVKSRRVNDDEDIDKLNLREHECEKVEATVMELCEEEDHHGRDGCGINGGVCEEGKKDKAFGSNEKLGESGKEPDLENMTLEEWFDYLKIALPKQIIEASEEMINVLLSFVSSTEAICSIRSLNKCSKGSTSPQLVSLSSASCGW</sequence>
<dbReference type="PROSITE" id="PS50006">
    <property type="entry name" value="FHA_DOMAIN"/>
    <property type="match status" value="1"/>
</dbReference>
<organism evidence="2 3">
    <name type="scientific">Cannabis sativa</name>
    <name type="common">Hemp</name>
    <name type="synonym">Marijuana</name>
    <dbReference type="NCBI Taxonomy" id="3483"/>
    <lineage>
        <taxon>Eukaryota</taxon>
        <taxon>Viridiplantae</taxon>
        <taxon>Streptophyta</taxon>
        <taxon>Embryophyta</taxon>
        <taxon>Tracheophyta</taxon>
        <taxon>Spermatophyta</taxon>
        <taxon>Magnoliopsida</taxon>
        <taxon>eudicotyledons</taxon>
        <taxon>Gunneridae</taxon>
        <taxon>Pentapetalae</taxon>
        <taxon>rosids</taxon>
        <taxon>fabids</taxon>
        <taxon>Rosales</taxon>
        <taxon>Cannabaceae</taxon>
        <taxon>Cannabis</taxon>
    </lineage>
</organism>
<dbReference type="InterPro" id="IPR000253">
    <property type="entry name" value="FHA_dom"/>
</dbReference>
<gene>
    <name evidence="2" type="ORF">F8388_001404</name>
</gene>
<dbReference type="PANTHER" id="PTHR23308">
    <property type="entry name" value="NUCLEAR INHIBITOR OF PROTEIN PHOSPHATASE-1"/>
    <property type="match status" value="1"/>
</dbReference>
<dbReference type="SMART" id="SM00240">
    <property type="entry name" value="FHA"/>
    <property type="match status" value="1"/>
</dbReference>
<feature type="domain" description="FHA" evidence="1">
    <location>
        <begin position="25"/>
        <end position="75"/>
    </location>
</feature>
<proteinExistence type="predicted"/>
<dbReference type="InterPro" id="IPR050923">
    <property type="entry name" value="Cell_Proc_Reg/RNA_Proc"/>
</dbReference>
<dbReference type="SUPFAM" id="SSF49879">
    <property type="entry name" value="SMAD/FHA domain"/>
    <property type="match status" value="1"/>
</dbReference>
<accession>A0A7J6GML0</accession>
<dbReference type="Gene3D" id="2.60.200.20">
    <property type="match status" value="1"/>
</dbReference>